<gene>
    <name evidence="1" type="ORF">Sangu_1822300</name>
</gene>
<name>A0AAW2MAH3_9LAMI</name>
<sequence>MRRRRNLLACSLNWDKNRSCSPLRSNGGGISKRMTGSPRSTLALAVAMSNSDIDKQGGECNSAGSLLVSSPRRNFPVWRSLSYAHLQPCASVATHLSIQISSRRYRRNLEGCSLSIGVWFVKTSTALRIDILDTSGWQQWRVG</sequence>
<evidence type="ECO:0000313" key="1">
    <source>
        <dbReference type="EMBL" id="KAL0327443.1"/>
    </source>
</evidence>
<dbReference type="AlphaFoldDB" id="A0AAW2MAH3"/>
<dbReference type="EMBL" id="JACGWK010000011">
    <property type="protein sequence ID" value="KAL0327443.1"/>
    <property type="molecule type" value="Genomic_DNA"/>
</dbReference>
<reference evidence="1" key="1">
    <citation type="submission" date="2020-06" db="EMBL/GenBank/DDBJ databases">
        <authorList>
            <person name="Li T."/>
            <person name="Hu X."/>
            <person name="Zhang T."/>
            <person name="Song X."/>
            <person name="Zhang H."/>
            <person name="Dai N."/>
            <person name="Sheng W."/>
            <person name="Hou X."/>
            <person name="Wei L."/>
        </authorList>
    </citation>
    <scope>NUCLEOTIDE SEQUENCE</scope>
    <source>
        <strain evidence="1">G01</strain>
        <tissue evidence="1">Leaf</tissue>
    </source>
</reference>
<organism evidence="1">
    <name type="scientific">Sesamum angustifolium</name>
    <dbReference type="NCBI Taxonomy" id="2727405"/>
    <lineage>
        <taxon>Eukaryota</taxon>
        <taxon>Viridiplantae</taxon>
        <taxon>Streptophyta</taxon>
        <taxon>Embryophyta</taxon>
        <taxon>Tracheophyta</taxon>
        <taxon>Spermatophyta</taxon>
        <taxon>Magnoliopsida</taxon>
        <taxon>eudicotyledons</taxon>
        <taxon>Gunneridae</taxon>
        <taxon>Pentapetalae</taxon>
        <taxon>asterids</taxon>
        <taxon>lamiids</taxon>
        <taxon>Lamiales</taxon>
        <taxon>Pedaliaceae</taxon>
        <taxon>Sesamum</taxon>
    </lineage>
</organism>
<accession>A0AAW2MAH3</accession>
<proteinExistence type="predicted"/>
<reference evidence="1" key="2">
    <citation type="journal article" date="2024" name="Plant">
        <title>Genomic evolution and insights into agronomic trait innovations of Sesamum species.</title>
        <authorList>
            <person name="Miao H."/>
            <person name="Wang L."/>
            <person name="Qu L."/>
            <person name="Liu H."/>
            <person name="Sun Y."/>
            <person name="Le M."/>
            <person name="Wang Q."/>
            <person name="Wei S."/>
            <person name="Zheng Y."/>
            <person name="Lin W."/>
            <person name="Duan Y."/>
            <person name="Cao H."/>
            <person name="Xiong S."/>
            <person name="Wang X."/>
            <person name="Wei L."/>
            <person name="Li C."/>
            <person name="Ma Q."/>
            <person name="Ju M."/>
            <person name="Zhao R."/>
            <person name="Li G."/>
            <person name="Mu C."/>
            <person name="Tian Q."/>
            <person name="Mei H."/>
            <person name="Zhang T."/>
            <person name="Gao T."/>
            <person name="Zhang H."/>
        </authorList>
    </citation>
    <scope>NUCLEOTIDE SEQUENCE</scope>
    <source>
        <strain evidence="1">G01</strain>
    </source>
</reference>
<protein>
    <submittedName>
        <fullName evidence="1">Uncharacterized protein</fullName>
    </submittedName>
</protein>
<comment type="caution">
    <text evidence="1">The sequence shown here is derived from an EMBL/GenBank/DDBJ whole genome shotgun (WGS) entry which is preliminary data.</text>
</comment>